<dbReference type="PANTHER" id="PTHR45138">
    <property type="entry name" value="REGULATORY COMPONENTS OF SENSORY TRANSDUCTION SYSTEM"/>
    <property type="match status" value="1"/>
</dbReference>
<evidence type="ECO:0000313" key="6">
    <source>
        <dbReference type="EMBL" id="ODJ86945.1"/>
    </source>
</evidence>
<dbReference type="Gene3D" id="3.30.70.270">
    <property type="match status" value="1"/>
</dbReference>
<evidence type="ECO:0000256" key="1">
    <source>
        <dbReference type="ARBA" id="ARBA00001946"/>
    </source>
</evidence>
<dbReference type="InterPro" id="IPR000160">
    <property type="entry name" value="GGDEF_dom"/>
</dbReference>
<dbReference type="InterPro" id="IPR043128">
    <property type="entry name" value="Rev_trsase/Diguanyl_cyclase"/>
</dbReference>
<dbReference type="InterPro" id="IPR001330">
    <property type="entry name" value="Prenyltrans"/>
</dbReference>
<comment type="cofactor">
    <cofactor evidence="1">
        <name>Mg(2+)</name>
        <dbReference type="ChEBI" id="CHEBI:18420"/>
    </cofactor>
</comment>
<accession>A0A7Z0VKA2</accession>
<dbReference type="FunFam" id="3.30.70.270:FF:000001">
    <property type="entry name" value="Diguanylate cyclase domain protein"/>
    <property type="match status" value="1"/>
</dbReference>
<dbReference type="OrthoDB" id="5296913at2"/>
<keyword evidence="6" id="KW-0808">Transferase</keyword>
<name>A0A7Z0VKA2_9GAMM</name>
<dbReference type="InterPro" id="IPR029787">
    <property type="entry name" value="Nucleotide_cyclase"/>
</dbReference>
<keyword evidence="3" id="KW-0677">Repeat</keyword>
<organism evidence="6 7">
    <name type="scientific">Candidatus Thiodiazotropha endolucinida</name>
    <dbReference type="NCBI Taxonomy" id="1655433"/>
    <lineage>
        <taxon>Bacteria</taxon>
        <taxon>Pseudomonadati</taxon>
        <taxon>Pseudomonadota</taxon>
        <taxon>Gammaproteobacteria</taxon>
        <taxon>Chromatiales</taxon>
        <taxon>Sedimenticolaceae</taxon>
        <taxon>Candidatus Thiodiazotropha</taxon>
    </lineage>
</organism>
<sequence>MKINMVLMLLAGILVVMAISFQWKISSDAAYASELEAQYQQAMDDYNENNIYYSPQATTQWIVQRQNPAGYFVTNPDMLFEPSQLNNSTLRGTRYAISTLGDLNGLHTINRHAVIDFILGLYETEIKQTRVETYTRYQRGTRYDGFKTLPGQDVGVRPTMDALMILNRLDLLDDPRLNLDGIWNFIVAHQNEDGGFWDEHYPKLLKDSSMKCTSFAARALAILSQHTGRPIPEKLSKGVIRFVQNNHDIVTGGYSSQPGENSDDSYNAFRAFKSIWDTTNGSDEIKRQAVSDSIDMNALIDYFNYNHYLVELGGYSRHSNLENKKASIKATHLTVWLLHNMQLLDYVDKQSISKYVMSMKTPDGQYGGDIYTTYSAIGLLQKMGIPSAPKPEPEKPEKPAIIPSIVPTTFFITALITLHLGYQTKKFEFKTINKALIIQASTDALTGIYNRQCFEQKLKHEIEKSLRYKRPLTTIMFDIDNFKRINDKHGHIAGDTVLKEISVLIKDALRDSDIFARWGGEEFIILSTETDIDGGRQLAKKMLDLINEKEFTVVQKISASFGVTEFCAEDSMESLVKRVDNAMLEAKRQGKNRIISVDAKLNCQPACLTSGL</sequence>
<dbReference type="SMART" id="SM00267">
    <property type="entry name" value="GGDEF"/>
    <property type="match status" value="1"/>
</dbReference>
<dbReference type="Pfam" id="PF00432">
    <property type="entry name" value="Prenyltrans"/>
    <property type="match status" value="2"/>
</dbReference>
<protein>
    <recommendedName>
        <fullName evidence="2">diguanylate cyclase</fullName>
        <ecNumber evidence="2">2.7.7.65</ecNumber>
    </recommendedName>
</protein>
<gene>
    <name evidence="6" type="primary">ydaM_2</name>
    <name evidence="6" type="ORF">CODIS_29030</name>
</gene>
<evidence type="ECO:0000256" key="3">
    <source>
        <dbReference type="ARBA" id="ARBA00022737"/>
    </source>
</evidence>
<keyword evidence="7" id="KW-1185">Reference proteome</keyword>
<evidence type="ECO:0000256" key="4">
    <source>
        <dbReference type="ARBA" id="ARBA00034247"/>
    </source>
</evidence>
<dbReference type="InterPro" id="IPR008930">
    <property type="entry name" value="Terpenoid_cyclase/PrenylTrfase"/>
</dbReference>
<keyword evidence="6" id="KW-0548">Nucleotidyltransferase</keyword>
<dbReference type="EC" id="2.7.7.65" evidence="2"/>
<comment type="catalytic activity">
    <reaction evidence="4">
        <text>2 GTP = 3',3'-c-di-GMP + 2 diphosphate</text>
        <dbReference type="Rhea" id="RHEA:24898"/>
        <dbReference type="ChEBI" id="CHEBI:33019"/>
        <dbReference type="ChEBI" id="CHEBI:37565"/>
        <dbReference type="ChEBI" id="CHEBI:58805"/>
        <dbReference type="EC" id="2.7.7.65"/>
    </reaction>
</comment>
<dbReference type="Pfam" id="PF00990">
    <property type="entry name" value="GGDEF"/>
    <property type="match status" value="1"/>
</dbReference>
<reference evidence="6 7" key="1">
    <citation type="submission" date="2016-06" db="EMBL/GenBank/DDBJ databases">
        <title>Genome sequence of endosymbiont of Candidatus Endolucinida thiodiazotropha.</title>
        <authorList>
            <person name="Poehlein A."/>
            <person name="Koenig S."/>
            <person name="Heiden S.E."/>
            <person name="Thuermer A."/>
            <person name="Voget S."/>
            <person name="Daniel R."/>
            <person name="Markert S."/>
            <person name="Gros O."/>
            <person name="Schweder T."/>
        </authorList>
    </citation>
    <scope>NUCLEOTIDE SEQUENCE [LARGE SCALE GENOMIC DNA]</scope>
    <source>
        <strain evidence="6 7">COS</strain>
    </source>
</reference>
<dbReference type="SUPFAM" id="SSF48239">
    <property type="entry name" value="Terpenoid cyclases/Protein prenyltransferases"/>
    <property type="match status" value="2"/>
</dbReference>
<evidence type="ECO:0000259" key="5">
    <source>
        <dbReference type="PROSITE" id="PS50887"/>
    </source>
</evidence>
<dbReference type="EMBL" id="MARB01000016">
    <property type="protein sequence ID" value="ODJ86945.1"/>
    <property type="molecule type" value="Genomic_DNA"/>
</dbReference>
<proteinExistence type="predicted"/>
<dbReference type="Gene3D" id="1.50.10.20">
    <property type="match status" value="1"/>
</dbReference>
<dbReference type="PROSITE" id="PS50887">
    <property type="entry name" value="GGDEF"/>
    <property type="match status" value="1"/>
</dbReference>
<dbReference type="PANTHER" id="PTHR45138:SF9">
    <property type="entry name" value="DIGUANYLATE CYCLASE DGCM-RELATED"/>
    <property type="match status" value="1"/>
</dbReference>
<evidence type="ECO:0000256" key="2">
    <source>
        <dbReference type="ARBA" id="ARBA00012528"/>
    </source>
</evidence>
<dbReference type="InterPro" id="IPR050469">
    <property type="entry name" value="Diguanylate_Cyclase"/>
</dbReference>
<dbReference type="SUPFAM" id="SSF55073">
    <property type="entry name" value="Nucleotide cyclase"/>
    <property type="match status" value="1"/>
</dbReference>
<dbReference type="AlphaFoldDB" id="A0A7Z0VKA2"/>
<dbReference type="Proteomes" id="UP000094769">
    <property type="component" value="Unassembled WGS sequence"/>
</dbReference>
<comment type="caution">
    <text evidence="6">The sequence shown here is derived from an EMBL/GenBank/DDBJ whole genome shotgun (WGS) entry which is preliminary data.</text>
</comment>
<evidence type="ECO:0000313" key="7">
    <source>
        <dbReference type="Proteomes" id="UP000094769"/>
    </source>
</evidence>
<feature type="domain" description="GGDEF" evidence="5">
    <location>
        <begin position="470"/>
        <end position="599"/>
    </location>
</feature>
<dbReference type="GO" id="GO:0052621">
    <property type="term" value="F:diguanylate cyclase activity"/>
    <property type="evidence" value="ECO:0007669"/>
    <property type="project" value="UniProtKB-EC"/>
</dbReference>
<dbReference type="CDD" id="cd00688">
    <property type="entry name" value="ISOPREN_C2_like"/>
    <property type="match status" value="1"/>
</dbReference>
<dbReference type="NCBIfam" id="TIGR00254">
    <property type="entry name" value="GGDEF"/>
    <property type="match status" value="1"/>
</dbReference>
<dbReference type="CDD" id="cd01949">
    <property type="entry name" value="GGDEF"/>
    <property type="match status" value="1"/>
</dbReference>